<organism evidence="10 11">
    <name type="scientific">Chiayiivirga flava</name>
    <dbReference type="NCBI Taxonomy" id="659595"/>
    <lineage>
        <taxon>Bacteria</taxon>
        <taxon>Pseudomonadati</taxon>
        <taxon>Pseudomonadota</taxon>
        <taxon>Gammaproteobacteria</taxon>
        <taxon>Lysobacterales</taxon>
        <taxon>Lysobacteraceae</taxon>
        <taxon>Chiayiivirga</taxon>
    </lineage>
</organism>
<reference evidence="10 11" key="1">
    <citation type="submission" date="2020-08" db="EMBL/GenBank/DDBJ databases">
        <title>Genomic Encyclopedia of Type Strains, Phase IV (KMG-IV): sequencing the most valuable type-strain genomes for metagenomic binning, comparative biology and taxonomic classification.</title>
        <authorList>
            <person name="Goeker M."/>
        </authorList>
    </citation>
    <scope>NUCLEOTIDE SEQUENCE [LARGE SCALE GENOMIC DNA]</scope>
    <source>
        <strain evidence="10 11">DSM 24163</strain>
    </source>
</reference>
<dbReference type="Proteomes" id="UP000521199">
    <property type="component" value="Unassembled WGS sequence"/>
</dbReference>
<dbReference type="EMBL" id="JACHHP010000004">
    <property type="protein sequence ID" value="MBB5209028.1"/>
    <property type="molecule type" value="Genomic_DNA"/>
</dbReference>
<dbReference type="PROSITE" id="PS01261">
    <property type="entry name" value="UPF0020"/>
    <property type="match status" value="1"/>
</dbReference>
<dbReference type="HAMAP" id="MF_01858">
    <property type="entry name" value="23SrRNA_methyltr_KL"/>
    <property type="match status" value="1"/>
</dbReference>
<comment type="catalytic activity">
    <reaction evidence="7">
        <text>guanosine(2445) in 23S rRNA + S-adenosyl-L-methionine = N(2)-methylguanosine(2445) in 23S rRNA + S-adenosyl-L-homocysteine + H(+)</text>
        <dbReference type="Rhea" id="RHEA:42740"/>
        <dbReference type="Rhea" id="RHEA-COMP:10215"/>
        <dbReference type="Rhea" id="RHEA-COMP:10216"/>
        <dbReference type="ChEBI" id="CHEBI:15378"/>
        <dbReference type="ChEBI" id="CHEBI:57856"/>
        <dbReference type="ChEBI" id="CHEBI:59789"/>
        <dbReference type="ChEBI" id="CHEBI:74269"/>
        <dbReference type="ChEBI" id="CHEBI:74481"/>
        <dbReference type="EC" id="2.1.1.173"/>
    </reaction>
</comment>
<evidence type="ECO:0000256" key="6">
    <source>
        <dbReference type="ARBA" id="ARBA00022884"/>
    </source>
</evidence>
<dbReference type="InterPro" id="IPR019614">
    <property type="entry name" value="SAM-dep_methyl-trfase"/>
</dbReference>
<dbReference type="EC" id="2.1.1.264" evidence="7"/>
<dbReference type="InterPro" id="IPR029063">
    <property type="entry name" value="SAM-dependent_MTases_sf"/>
</dbReference>
<dbReference type="InterPro" id="IPR000241">
    <property type="entry name" value="RlmKL-like_Mtase"/>
</dbReference>
<dbReference type="GO" id="GO:0005737">
    <property type="term" value="C:cytoplasm"/>
    <property type="evidence" value="ECO:0007669"/>
    <property type="project" value="UniProtKB-SubCell"/>
</dbReference>
<dbReference type="EC" id="2.1.1.173" evidence="7"/>
<evidence type="ECO:0000256" key="8">
    <source>
        <dbReference type="PROSITE-ProRule" id="PRU00529"/>
    </source>
</evidence>
<dbReference type="InterPro" id="IPR002052">
    <property type="entry name" value="DNA_methylase_N6_adenine_CS"/>
</dbReference>
<dbReference type="Pfam" id="PF01170">
    <property type="entry name" value="UPF0020"/>
    <property type="match status" value="1"/>
</dbReference>
<dbReference type="Pfam" id="PF10672">
    <property type="entry name" value="Methyltrans_SAM"/>
    <property type="match status" value="1"/>
</dbReference>
<dbReference type="PIRSF" id="PIRSF037618">
    <property type="entry name" value="RNA_Mtase_bacteria_prd"/>
    <property type="match status" value="1"/>
</dbReference>
<dbReference type="Pfam" id="PF22020">
    <property type="entry name" value="RlmL_1st"/>
    <property type="match status" value="1"/>
</dbReference>
<name>A0A7W8DA99_9GAMM</name>
<protein>
    <recommendedName>
        <fullName evidence="7">Ribosomal RNA large subunit methyltransferase K/L</fullName>
    </recommendedName>
    <domain>
        <recommendedName>
            <fullName evidence="7">23S rRNA m2G2445 methyltransferase</fullName>
            <ecNumber evidence="7">2.1.1.173</ecNumber>
        </recommendedName>
        <alternativeName>
            <fullName evidence="7">rRNA (guanine-N(2)-)-methyltransferase RlmL</fullName>
        </alternativeName>
    </domain>
    <domain>
        <recommendedName>
            <fullName evidence="7">23S rRNA m7G2069 methyltransferase</fullName>
            <ecNumber evidence="7">2.1.1.264</ecNumber>
        </recommendedName>
        <alternativeName>
            <fullName evidence="7">rRNA (guanine-N(7)-)-methyltransferase RlmK</fullName>
        </alternativeName>
    </domain>
</protein>
<keyword evidence="3 7" id="KW-0489">Methyltransferase</keyword>
<dbReference type="SUPFAM" id="SSF53335">
    <property type="entry name" value="S-adenosyl-L-methionine-dependent methyltransferases"/>
    <property type="match status" value="2"/>
</dbReference>
<gene>
    <name evidence="7" type="primary">rlmL</name>
    <name evidence="10" type="ORF">HNQ52_002578</name>
</gene>
<evidence type="ECO:0000256" key="5">
    <source>
        <dbReference type="ARBA" id="ARBA00022691"/>
    </source>
</evidence>
<comment type="catalytic activity">
    <reaction evidence="7">
        <text>guanosine(2069) in 23S rRNA + S-adenosyl-L-methionine = N(2)-methylguanosine(2069) in 23S rRNA + S-adenosyl-L-homocysteine + H(+)</text>
        <dbReference type="Rhea" id="RHEA:43772"/>
        <dbReference type="Rhea" id="RHEA-COMP:10688"/>
        <dbReference type="Rhea" id="RHEA-COMP:10689"/>
        <dbReference type="ChEBI" id="CHEBI:15378"/>
        <dbReference type="ChEBI" id="CHEBI:57856"/>
        <dbReference type="ChEBI" id="CHEBI:59789"/>
        <dbReference type="ChEBI" id="CHEBI:74269"/>
        <dbReference type="ChEBI" id="CHEBI:74481"/>
        <dbReference type="EC" id="2.1.1.264"/>
    </reaction>
</comment>
<dbReference type="Gene3D" id="3.30.2130.30">
    <property type="match status" value="1"/>
</dbReference>
<keyword evidence="5 7" id="KW-0949">S-adenosyl-L-methionine</keyword>
<dbReference type="PANTHER" id="PTHR47313:SF1">
    <property type="entry name" value="RIBOSOMAL RNA LARGE SUBUNIT METHYLTRANSFERASE K_L"/>
    <property type="match status" value="1"/>
</dbReference>
<dbReference type="NCBIfam" id="NF008748">
    <property type="entry name" value="PRK11783.1"/>
    <property type="match status" value="1"/>
</dbReference>
<comment type="subcellular location">
    <subcellularLocation>
        <location evidence="7">Cytoplasm</location>
    </subcellularLocation>
</comment>
<dbReference type="CDD" id="cd11715">
    <property type="entry name" value="THUMP_AdoMetMT"/>
    <property type="match status" value="1"/>
</dbReference>
<comment type="function">
    <text evidence="7">Specifically methylates the guanine in position 2445 (m2G2445) and the guanine in position 2069 (m7G2069) of 23S rRNA.</text>
</comment>
<evidence type="ECO:0000256" key="4">
    <source>
        <dbReference type="ARBA" id="ARBA00022679"/>
    </source>
</evidence>
<dbReference type="GO" id="GO:0003723">
    <property type="term" value="F:RNA binding"/>
    <property type="evidence" value="ECO:0007669"/>
    <property type="project" value="UniProtKB-UniRule"/>
</dbReference>
<evidence type="ECO:0000313" key="10">
    <source>
        <dbReference type="EMBL" id="MBB5209028.1"/>
    </source>
</evidence>
<keyword evidence="2 7" id="KW-0698">rRNA processing</keyword>
<evidence type="ECO:0000256" key="1">
    <source>
        <dbReference type="ARBA" id="ARBA00022490"/>
    </source>
</evidence>
<dbReference type="AlphaFoldDB" id="A0A7W8DA99"/>
<dbReference type="InterPro" id="IPR054170">
    <property type="entry name" value="RlmL_1st"/>
</dbReference>
<keyword evidence="4 7" id="KW-0808">Transferase</keyword>
<dbReference type="Gene3D" id="3.30.750.80">
    <property type="entry name" value="RNA methyltransferase domain (HRMD) like"/>
    <property type="match status" value="1"/>
</dbReference>
<feature type="domain" description="THUMP" evidence="9">
    <location>
        <begin position="50"/>
        <end position="161"/>
    </location>
</feature>
<keyword evidence="1 7" id="KW-0963">Cytoplasm</keyword>
<keyword evidence="11" id="KW-1185">Reference proteome</keyword>
<dbReference type="InterPro" id="IPR053943">
    <property type="entry name" value="RlmKL-like_Mtase_CS"/>
</dbReference>
<dbReference type="SMART" id="SM00981">
    <property type="entry name" value="THUMP"/>
    <property type="match status" value="1"/>
</dbReference>
<evidence type="ECO:0000313" key="11">
    <source>
        <dbReference type="Proteomes" id="UP000521199"/>
    </source>
</evidence>
<dbReference type="Gene3D" id="3.40.50.150">
    <property type="entry name" value="Vaccinia Virus protein VP39"/>
    <property type="match status" value="2"/>
</dbReference>
<keyword evidence="6 8" id="KW-0694">RNA-binding</keyword>
<comment type="similarity">
    <text evidence="7">Belongs to the methyltransferase superfamily. RlmKL family.</text>
</comment>
<evidence type="ECO:0000256" key="3">
    <source>
        <dbReference type="ARBA" id="ARBA00022603"/>
    </source>
</evidence>
<comment type="caution">
    <text evidence="10">The sequence shown here is derived from an EMBL/GenBank/DDBJ whole genome shotgun (WGS) entry which is preliminary data.</text>
</comment>
<dbReference type="GO" id="GO:0052915">
    <property type="term" value="F:23S rRNA (guanine(2445)-N(2))-methyltransferase activity"/>
    <property type="evidence" value="ECO:0007669"/>
    <property type="project" value="UniProtKB-UniRule"/>
</dbReference>
<sequence>MTDMPAAPLRFFATCAKGLEYLLVDELRDLGALDVREALAGVAFEGTLETGYRACLWSRLASRVLLPIHTFDAPDDASLYAAVSAVDWWQHLESDGTLAVDANLFASGLTHARYVEQRVKDAIVDQFRARQGERPSVDTMQPDVRINLSVRRDKATLSIDLSGDSLHRRGWRVEQVAAPLKETLACAVLLRAGLQQMLADGGVLVDPVCGSGTLLIEAARYAADIAPGLQRDYFGFQRWGGHDPEVWQRLRSEARERAERGVAALTPRFFGFDIDPDAVRVTLRNAESAGVAAALHVETRAVADLAPPPGASAGLVVCNPPYDERLAADATLYRELGAALKRGFAGWHAAVLSADAQLTRALGLSAAKRYTLYNGALKCELLRIDRIEPGRVATHTPQVLSDNAQMVANRLRKNLRTLKSWREREGVTCYRVYDADLPEYAAAIDVYRGAPDADDALDPRGDLWLHVQEYQAPASIPEETARQRLQDLLLAAMQVFELPRDRVAIKTRQRGKGGSKYARSERRGEFLRVREGAATLRVNLFDHLDTGLFLDHRPLRARIAAEARDRRVLNLFCYTGAVSVQAGVGGAATTTSVDLSASYLEWAASNLALNGLGGREHRLVQADVLPWLRAERGEYDLIFCDPPTFSNSARAADFDLQREHVDLIRACMARLSFGGLLLFSNNFRRFRLDPVLGDEFAVVEITPKTIPPDFSRNPRIHGAWEIRAR</sequence>
<dbReference type="Pfam" id="PF02926">
    <property type="entry name" value="THUMP"/>
    <property type="match status" value="1"/>
</dbReference>
<evidence type="ECO:0000256" key="2">
    <source>
        <dbReference type="ARBA" id="ARBA00022552"/>
    </source>
</evidence>
<dbReference type="GO" id="GO:0070043">
    <property type="term" value="F:rRNA (guanine-N7-)-methyltransferase activity"/>
    <property type="evidence" value="ECO:0007669"/>
    <property type="project" value="UniProtKB-UniRule"/>
</dbReference>
<accession>A0A7W8DA99</accession>
<dbReference type="InterPro" id="IPR017244">
    <property type="entry name" value="23SrRNA_methyltr_KL"/>
</dbReference>
<evidence type="ECO:0000256" key="7">
    <source>
        <dbReference type="HAMAP-Rule" id="MF_01858"/>
    </source>
</evidence>
<dbReference type="PANTHER" id="PTHR47313">
    <property type="entry name" value="RIBOSOMAL RNA LARGE SUBUNIT METHYLTRANSFERASE K/L"/>
    <property type="match status" value="1"/>
</dbReference>
<dbReference type="PROSITE" id="PS51165">
    <property type="entry name" value="THUMP"/>
    <property type="match status" value="1"/>
</dbReference>
<dbReference type="InterPro" id="IPR004114">
    <property type="entry name" value="THUMP_dom"/>
</dbReference>
<proteinExistence type="inferred from homology"/>
<dbReference type="CDD" id="cd02440">
    <property type="entry name" value="AdoMet_MTases"/>
    <property type="match status" value="1"/>
</dbReference>
<evidence type="ECO:0000259" key="9">
    <source>
        <dbReference type="PROSITE" id="PS51165"/>
    </source>
</evidence>
<dbReference type="PROSITE" id="PS00092">
    <property type="entry name" value="N6_MTASE"/>
    <property type="match status" value="1"/>
</dbReference>